<dbReference type="Proteomes" id="UP000230886">
    <property type="component" value="Unassembled WGS sequence"/>
</dbReference>
<feature type="chain" id="PRO_5039281385" description="DUF3558 domain-containing protein" evidence="2">
    <location>
        <begin position="20"/>
        <end position="304"/>
    </location>
</feature>
<dbReference type="EMBL" id="NOVD01000048">
    <property type="protein sequence ID" value="PCK23636.1"/>
    <property type="molecule type" value="Genomic_DNA"/>
</dbReference>
<proteinExistence type="predicted"/>
<protein>
    <recommendedName>
        <fullName evidence="5">DUF3558 domain-containing protein</fullName>
    </recommendedName>
</protein>
<dbReference type="PROSITE" id="PS51257">
    <property type="entry name" value="PROKAR_LIPOPROTEIN"/>
    <property type="match status" value="1"/>
</dbReference>
<sequence length="304" mass="30792">MSRTSLTVALLGVTAVVLSACGGSTEETPGGSGTSSAGGASQSNAGTPSLPAPLTDFAALATTASKDACSSDITDPVTEIIKYQYEKAGNDISSLKVETSKGIGPGNLNNCTFSLSGSSTWNVPTVSVAVLPAADNPLSTTVDDLGRLAPIDPAPAGLDIQRPCNDSDVLNPAAPCRPTRIAYDQAGLITEEVIAATGKTFLDPSTTVGKAPDSGYRKVNATTGSTKDQINATRVVGDDWLLYARIAPSQLNQQAPALDAYFVSTDVSGGGDPDSSNGPAADLTTAISDYFRAGTSTLPKGSVS</sequence>
<evidence type="ECO:0000256" key="2">
    <source>
        <dbReference type="SAM" id="SignalP"/>
    </source>
</evidence>
<evidence type="ECO:0000313" key="3">
    <source>
        <dbReference type="EMBL" id="PCK23636.1"/>
    </source>
</evidence>
<feature type="region of interest" description="Disordered" evidence="1">
    <location>
        <begin position="24"/>
        <end position="48"/>
    </location>
</feature>
<comment type="caution">
    <text evidence="3">The sequence shown here is derived from an EMBL/GenBank/DDBJ whole genome shotgun (WGS) entry which is preliminary data.</text>
</comment>
<evidence type="ECO:0008006" key="5">
    <source>
        <dbReference type="Google" id="ProtNLM"/>
    </source>
</evidence>
<accession>A0A2A5J2N5</accession>
<organism evidence="3 4">
    <name type="scientific">Rhodococcus qingshengii</name>
    <dbReference type="NCBI Taxonomy" id="334542"/>
    <lineage>
        <taxon>Bacteria</taxon>
        <taxon>Bacillati</taxon>
        <taxon>Actinomycetota</taxon>
        <taxon>Actinomycetes</taxon>
        <taxon>Mycobacteriales</taxon>
        <taxon>Nocardiaceae</taxon>
        <taxon>Rhodococcus</taxon>
        <taxon>Rhodococcus erythropolis group</taxon>
    </lineage>
</organism>
<name>A0A2A5J2N5_RHOSG</name>
<reference evidence="3 4" key="1">
    <citation type="submission" date="2017-07" db="EMBL/GenBank/DDBJ databases">
        <title>Draft sequence of Rhodococcus enclensis 23b-28.</title>
        <authorList>
            <person name="Besaury L."/>
            <person name="Sancelme M."/>
            <person name="Amato P."/>
            <person name="Lallement A."/>
            <person name="Delort A.-M."/>
        </authorList>
    </citation>
    <scope>NUCLEOTIDE SEQUENCE [LARGE SCALE GENOMIC DNA]</scope>
    <source>
        <strain evidence="3 4">23b-28</strain>
    </source>
</reference>
<evidence type="ECO:0000313" key="4">
    <source>
        <dbReference type="Proteomes" id="UP000230886"/>
    </source>
</evidence>
<dbReference type="RefSeq" id="WP_099698691.1">
    <property type="nucleotide sequence ID" value="NZ_NOVD01000048.1"/>
</dbReference>
<dbReference type="AlphaFoldDB" id="A0A2A5J2N5"/>
<evidence type="ECO:0000256" key="1">
    <source>
        <dbReference type="SAM" id="MobiDB-lite"/>
    </source>
</evidence>
<gene>
    <name evidence="3" type="ORF">CHR55_29765</name>
</gene>
<feature type="signal peptide" evidence="2">
    <location>
        <begin position="1"/>
        <end position="19"/>
    </location>
</feature>
<keyword evidence="2" id="KW-0732">Signal</keyword>
<feature type="compositionally biased region" description="Low complexity" evidence="1">
    <location>
        <begin position="24"/>
        <end position="47"/>
    </location>
</feature>